<evidence type="ECO:0000313" key="2">
    <source>
        <dbReference type="Proteomes" id="UP001367508"/>
    </source>
</evidence>
<organism evidence="1 2">
    <name type="scientific">Canavalia gladiata</name>
    <name type="common">Sword bean</name>
    <name type="synonym">Dolichos gladiatus</name>
    <dbReference type="NCBI Taxonomy" id="3824"/>
    <lineage>
        <taxon>Eukaryota</taxon>
        <taxon>Viridiplantae</taxon>
        <taxon>Streptophyta</taxon>
        <taxon>Embryophyta</taxon>
        <taxon>Tracheophyta</taxon>
        <taxon>Spermatophyta</taxon>
        <taxon>Magnoliopsida</taxon>
        <taxon>eudicotyledons</taxon>
        <taxon>Gunneridae</taxon>
        <taxon>Pentapetalae</taxon>
        <taxon>rosids</taxon>
        <taxon>fabids</taxon>
        <taxon>Fabales</taxon>
        <taxon>Fabaceae</taxon>
        <taxon>Papilionoideae</taxon>
        <taxon>50 kb inversion clade</taxon>
        <taxon>NPAAA clade</taxon>
        <taxon>indigoferoid/millettioid clade</taxon>
        <taxon>Phaseoleae</taxon>
        <taxon>Canavalia</taxon>
    </lineage>
</organism>
<reference evidence="1 2" key="1">
    <citation type="submission" date="2024-01" db="EMBL/GenBank/DDBJ databases">
        <title>The genomes of 5 underutilized Papilionoideae crops provide insights into root nodulation and disease resistanc.</title>
        <authorList>
            <person name="Jiang F."/>
        </authorList>
    </citation>
    <scope>NUCLEOTIDE SEQUENCE [LARGE SCALE GENOMIC DNA]</scope>
    <source>
        <strain evidence="1">LVBAO_FW01</strain>
        <tissue evidence="1">Leaves</tissue>
    </source>
</reference>
<comment type="caution">
    <text evidence="1">The sequence shown here is derived from an EMBL/GenBank/DDBJ whole genome shotgun (WGS) entry which is preliminary data.</text>
</comment>
<protein>
    <submittedName>
        <fullName evidence="1">Uncharacterized protein</fullName>
    </submittedName>
</protein>
<proteinExistence type="predicted"/>
<accession>A0AAN9LM32</accession>
<keyword evidence="2" id="KW-1185">Reference proteome</keyword>
<dbReference type="Proteomes" id="UP001367508">
    <property type="component" value="Unassembled WGS sequence"/>
</dbReference>
<dbReference type="EMBL" id="JAYMYQ010000004">
    <property type="protein sequence ID" value="KAK7338461.1"/>
    <property type="molecule type" value="Genomic_DNA"/>
</dbReference>
<gene>
    <name evidence="1" type="ORF">VNO77_19071</name>
</gene>
<evidence type="ECO:0000313" key="1">
    <source>
        <dbReference type="EMBL" id="KAK7338461.1"/>
    </source>
</evidence>
<dbReference type="AlphaFoldDB" id="A0AAN9LM32"/>
<name>A0AAN9LM32_CANGL</name>
<sequence>MSAFSWKSWEQDVEFHTSSRKLQDEEFAQDHYTLGGSCKKPCRFMQVLDYVERVEEIGGKTSSSIECNIYLGFLDHDDVVNAYRVIDANFFKNMQLGCSVLNRLAKHERASYCEHLTIYFRGSVFDTGDLPQLEAKDEELDPETDNVEGQAYAGIVQHVVLLQNSIQVTPTRGTFFHLLASC</sequence>